<organism evidence="2 3">
    <name type="scientific">Botrimarina colliarenosi</name>
    <dbReference type="NCBI Taxonomy" id="2528001"/>
    <lineage>
        <taxon>Bacteria</taxon>
        <taxon>Pseudomonadati</taxon>
        <taxon>Planctomycetota</taxon>
        <taxon>Planctomycetia</taxon>
        <taxon>Pirellulales</taxon>
        <taxon>Lacipirellulaceae</taxon>
        <taxon>Botrimarina</taxon>
    </lineage>
</organism>
<sequence precursor="true">MRLASLGLFLSAALAMPSSALIIDFDEFPTGTTFDDSVRFDEGEPFTSAGVRFETTDTGIAGPARTFIGQVGFANSRSIPSAGNYLYPRSVTMDLAASLGTRPFVSIPFYNSGGTVTLGANGSDVLVARGGGTAVFELFDGADLSGVAVDIVRVSNSQGRIELRGDIDTVLFGGQEAIFDNVFVADPDLELIEVVTLPGQGESVSTQATLASGLPYRIEVVGAVGVSGPTGPQADAEYLGFDNPIDTINDIDVGVLVDGSPVDWGPYSNDHVYSTDLIGDGAPLSFGFADTFAGDNVGSFTVLVYQIPEPATIWLGLTALATSIRRRM</sequence>
<feature type="chain" id="PRO_5022832970" description="PEP-CTERM protein-sorting domain-containing protein" evidence="1">
    <location>
        <begin position="21"/>
        <end position="328"/>
    </location>
</feature>
<keyword evidence="3" id="KW-1185">Reference proteome</keyword>
<feature type="signal peptide" evidence="1">
    <location>
        <begin position="1"/>
        <end position="20"/>
    </location>
</feature>
<evidence type="ECO:0008006" key="4">
    <source>
        <dbReference type="Google" id="ProtNLM"/>
    </source>
</evidence>
<comment type="caution">
    <text evidence="2">The sequence shown here is derived from an EMBL/GenBank/DDBJ whole genome shotgun (WGS) entry which is preliminary data.</text>
</comment>
<dbReference type="Proteomes" id="UP000317421">
    <property type="component" value="Unassembled WGS sequence"/>
</dbReference>
<proteinExistence type="predicted"/>
<name>A0A5C6A3Q2_9BACT</name>
<dbReference type="AlphaFoldDB" id="A0A5C6A3Q2"/>
<dbReference type="RefSeq" id="WP_146446506.1">
    <property type="nucleotide sequence ID" value="NZ_SJPR01000007.1"/>
</dbReference>
<dbReference type="EMBL" id="SJPR01000007">
    <property type="protein sequence ID" value="TWT94109.1"/>
    <property type="molecule type" value="Genomic_DNA"/>
</dbReference>
<keyword evidence="1" id="KW-0732">Signal</keyword>
<evidence type="ECO:0000313" key="3">
    <source>
        <dbReference type="Proteomes" id="UP000317421"/>
    </source>
</evidence>
<evidence type="ECO:0000256" key="1">
    <source>
        <dbReference type="SAM" id="SignalP"/>
    </source>
</evidence>
<gene>
    <name evidence="2" type="ORF">Pla108_38210</name>
</gene>
<evidence type="ECO:0000313" key="2">
    <source>
        <dbReference type="EMBL" id="TWT94109.1"/>
    </source>
</evidence>
<protein>
    <recommendedName>
        <fullName evidence="4">PEP-CTERM protein-sorting domain-containing protein</fullName>
    </recommendedName>
</protein>
<reference evidence="2 3" key="1">
    <citation type="submission" date="2019-02" db="EMBL/GenBank/DDBJ databases">
        <title>Deep-cultivation of Planctomycetes and their phenomic and genomic characterization uncovers novel biology.</title>
        <authorList>
            <person name="Wiegand S."/>
            <person name="Jogler M."/>
            <person name="Boedeker C."/>
            <person name="Pinto D."/>
            <person name="Vollmers J."/>
            <person name="Rivas-Marin E."/>
            <person name="Kohn T."/>
            <person name="Peeters S.H."/>
            <person name="Heuer A."/>
            <person name="Rast P."/>
            <person name="Oberbeckmann S."/>
            <person name="Bunk B."/>
            <person name="Jeske O."/>
            <person name="Meyerdierks A."/>
            <person name="Storesund J.E."/>
            <person name="Kallscheuer N."/>
            <person name="Luecker S."/>
            <person name="Lage O.M."/>
            <person name="Pohl T."/>
            <person name="Merkel B.J."/>
            <person name="Hornburger P."/>
            <person name="Mueller R.-W."/>
            <person name="Bruemmer F."/>
            <person name="Labrenz M."/>
            <person name="Spormann A.M."/>
            <person name="Op Den Camp H."/>
            <person name="Overmann J."/>
            <person name="Amann R."/>
            <person name="Jetten M.S.M."/>
            <person name="Mascher T."/>
            <person name="Medema M.H."/>
            <person name="Devos D.P."/>
            <person name="Kaster A.-K."/>
            <person name="Ovreas L."/>
            <person name="Rohde M."/>
            <person name="Galperin M.Y."/>
            <person name="Jogler C."/>
        </authorList>
    </citation>
    <scope>NUCLEOTIDE SEQUENCE [LARGE SCALE GENOMIC DNA]</scope>
    <source>
        <strain evidence="2 3">Pla108</strain>
    </source>
</reference>
<accession>A0A5C6A3Q2</accession>